<dbReference type="InterPro" id="IPR036409">
    <property type="entry name" value="Aldolase_II/adducin_N_sf"/>
</dbReference>
<keyword evidence="5" id="KW-1185">Reference proteome</keyword>
<reference evidence="4" key="1">
    <citation type="submission" date="2020-08" db="EMBL/GenBank/DDBJ databases">
        <title>Genome public.</title>
        <authorList>
            <person name="Liu C."/>
            <person name="Sun Q."/>
        </authorList>
    </citation>
    <scope>NUCLEOTIDE SEQUENCE</scope>
    <source>
        <strain evidence="4">NSJ-51</strain>
    </source>
</reference>
<dbReference type="EMBL" id="JACOPP010000007">
    <property type="protein sequence ID" value="MBC5733526.1"/>
    <property type="molecule type" value="Genomic_DNA"/>
</dbReference>
<dbReference type="SUPFAM" id="SSF53639">
    <property type="entry name" value="AraD/HMP-PK domain-like"/>
    <property type="match status" value="1"/>
</dbReference>
<dbReference type="SMART" id="SM01007">
    <property type="entry name" value="Aldolase_II"/>
    <property type="match status" value="1"/>
</dbReference>
<dbReference type="Proteomes" id="UP000661435">
    <property type="component" value="Unassembled WGS sequence"/>
</dbReference>
<gene>
    <name evidence="4" type="ORF">H8S57_07270</name>
</gene>
<sequence length="216" mass="23208">MYEKEKQSLIDCALELKRCRLITLCGGNVCVRLADGNIAVTPSGLDYEVMTADDICIVDSMGKRVEGHRRPTSDLDAILFIFQKMPGVNATIHTHQPCATALGLIADVFPACLVSQIDALQGDVPVAPFTPSSDKGMGELTVQYANGSNAVILRSHGVMAFGSSLQIALYAAVYLEEAAQTYLTALATGRQVQPLSPEMVKAELGEPDSWANYLQT</sequence>
<dbReference type="GO" id="GO:0005829">
    <property type="term" value="C:cytosol"/>
    <property type="evidence" value="ECO:0007669"/>
    <property type="project" value="TreeGrafter"/>
</dbReference>
<accession>A0A8J6J685</accession>
<dbReference type="AlphaFoldDB" id="A0A8J6J685"/>
<dbReference type="PANTHER" id="PTHR22789">
    <property type="entry name" value="FUCULOSE PHOSPHATE ALDOLASE"/>
    <property type="match status" value="1"/>
</dbReference>
<keyword evidence="1" id="KW-0479">Metal-binding</keyword>
<evidence type="ECO:0000313" key="5">
    <source>
        <dbReference type="Proteomes" id="UP000661435"/>
    </source>
</evidence>
<dbReference type="GO" id="GO:0016832">
    <property type="term" value="F:aldehyde-lyase activity"/>
    <property type="evidence" value="ECO:0007669"/>
    <property type="project" value="TreeGrafter"/>
</dbReference>
<dbReference type="Gene3D" id="3.40.225.10">
    <property type="entry name" value="Class II aldolase/adducin N-terminal domain"/>
    <property type="match status" value="1"/>
</dbReference>
<evidence type="ECO:0000256" key="1">
    <source>
        <dbReference type="ARBA" id="ARBA00022723"/>
    </source>
</evidence>
<dbReference type="PANTHER" id="PTHR22789:SF0">
    <property type="entry name" value="3-OXO-TETRONATE 4-PHOSPHATE DECARBOXYLASE-RELATED"/>
    <property type="match status" value="1"/>
</dbReference>
<proteinExistence type="predicted"/>
<dbReference type="Pfam" id="PF00596">
    <property type="entry name" value="Aldolase_II"/>
    <property type="match status" value="1"/>
</dbReference>
<evidence type="ECO:0000259" key="3">
    <source>
        <dbReference type="SMART" id="SM01007"/>
    </source>
</evidence>
<comment type="caution">
    <text evidence="4">The sequence shown here is derived from an EMBL/GenBank/DDBJ whole genome shotgun (WGS) entry which is preliminary data.</text>
</comment>
<dbReference type="GO" id="GO:0046872">
    <property type="term" value="F:metal ion binding"/>
    <property type="evidence" value="ECO:0007669"/>
    <property type="project" value="UniProtKB-KW"/>
</dbReference>
<dbReference type="InterPro" id="IPR050197">
    <property type="entry name" value="Aldolase_class_II_sugar_metab"/>
</dbReference>
<evidence type="ECO:0000313" key="4">
    <source>
        <dbReference type="EMBL" id="MBC5733526.1"/>
    </source>
</evidence>
<dbReference type="RefSeq" id="WP_186907419.1">
    <property type="nucleotide sequence ID" value="NZ_JACOPP010000007.1"/>
</dbReference>
<keyword evidence="2" id="KW-0456">Lyase</keyword>
<name>A0A8J6J685_9FIRM</name>
<dbReference type="InterPro" id="IPR001303">
    <property type="entry name" value="Aldolase_II/adducin_N"/>
</dbReference>
<evidence type="ECO:0000256" key="2">
    <source>
        <dbReference type="ARBA" id="ARBA00023239"/>
    </source>
</evidence>
<protein>
    <submittedName>
        <fullName evidence="4">Class II aldolase/adducin family protein</fullName>
    </submittedName>
</protein>
<feature type="domain" description="Class II aldolase/adducin N-terminal" evidence="3">
    <location>
        <begin position="7"/>
        <end position="183"/>
    </location>
</feature>
<organism evidence="4 5">
    <name type="scientific">Lawsonibacter hominis</name>
    <dbReference type="NCBI Taxonomy" id="2763053"/>
    <lineage>
        <taxon>Bacteria</taxon>
        <taxon>Bacillati</taxon>
        <taxon>Bacillota</taxon>
        <taxon>Clostridia</taxon>
        <taxon>Eubacteriales</taxon>
        <taxon>Oscillospiraceae</taxon>
        <taxon>Lawsonibacter</taxon>
    </lineage>
</organism>
<dbReference type="GO" id="GO:0019323">
    <property type="term" value="P:pentose catabolic process"/>
    <property type="evidence" value="ECO:0007669"/>
    <property type="project" value="TreeGrafter"/>
</dbReference>